<accession>C5S0R1</accession>
<evidence type="ECO:0000313" key="11">
    <source>
        <dbReference type="Proteomes" id="UP000005532"/>
    </source>
</evidence>
<feature type="transmembrane region" description="Helical" evidence="9">
    <location>
        <begin position="354"/>
        <end position="377"/>
    </location>
</feature>
<evidence type="ECO:0000256" key="3">
    <source>
        <dbReference type="ARBA" id="ARBA00022448"/>
    </source>
</evidence>
<comment type="caution">
    <text evidence="10">The sequence shown here is derived from an EMBL/GenBank/DDBJ whole genome shotgun (WGS) entry which is preliminary data.</text>
</comment>
<keyword evidence="8 9" id="KW-0472">Membrane</keyword>
<dbReference type="Gene3D" id="1.20.1740.10">
    <property type="entry name" value="Amino acid/polyamine transporter I"/>
    <property type="match status" value="1"/>
</dbReference>
<keyword evidence="3 9" id="KW-0813">Transport</keyword>
<evidence type="ECO:0000256" key="1">
    <source>
        <dbReference type="ARBA" id="ARBA00004651"/>
    </source>
</evidence>
<dbReference type="PANTHER" id="PTHR30330">
    <property type="entry name" value="AGSS FAMILY TRANSPORTER, SODIUM-ALANINE"/>
    <property type="match status" value="1"/>
</dbReference>
<dbReference type="AlphaFoldDB" id="C5S0R1"/>
<evidence type="ECO:0000256" key="9">
    <source>
        <dbReference type="RuleBase" id="RU363064"/>
    </source>
</evidence>
<dbReference type="Proteomes" id="UP000005532">
    <property type="component" value="Unassembled WGS sequence"/>
</dbReference>
<keyword evidence="5 9" id="KW-0812">Transmembrane</keyword>
<dbReference type="GO" id="GO:0005283">
    <property type="term" value="F:amino acid:sodium symporter activity"/>
    <property type="evidence" value="ECO:0007669"/>
    <property type="project" value="InterPro"/>
</dbReference>
<dbReference type="PANTHER" id="PTHR30330:SF1">
    <property type="entry name" value="AMINO-ACID CARRIER PROTEIN ALST"/>
    <property type="match status" value="1"/>
</dbReference>
<evidence type="ECO:0000256" key="7">
    <source>
        <dbReference type="ARBA" id="ARBA00022989"/>
    </source>
</evidence>
<feature type="transmembrane region" description="Helical" evidence="9">
    <location>
        <begin position="413"/>
        <end position="441"/>
    </location>
</feature>
<evidence type="ECO:0000256" key="6">
    <source>
        <dbReference type="ARBA" id="ARBA00022847"/>
    </source>
</evidence>
<organism evidence="10 11">
    <name type="scientific">Actinobacillus minor NM305</name>
    <dbReference type="NCBI Taxonomy" id="637911"/>
    <lineage>
        <taxon>Bacteria</taxon>
        <taxon>Pseudomonadati</taxon>
        <taxon>Pseudomonadota</taxon>
        <taxon>Gammaproteobacteria</taxon>
        <taxon>Pasteurellales</taxon>
        <taxon>Pasteurellaceae</taxon>
        <taxon>Actinobacillus</taxon>
    </lineage>
</organism>
<comment type="subcellular location">
    <subcellularLocation>
        <location evidence="9">Cell inner membrane</location>
        <topology evidence="9">Multi-pass membrane protein</topology>
    </subcellularLocation>
    <subcellularLocation>
        <location evidence="1">Cell membrane</location>
        <topology evidence="1">Multi-pass membrane protein</topology>
    </subcellularLocation>
</comment>
<feature type="transmembrane region" description="Helical" evidence="9">
    <location>
        <begin position="308"/>
        <end position="328"/>
    </location>
</feature>
<feature type="transmembrane region" description="Helical" evidence="9">
    <location>
        <begin position="26"/>
        <end position="50"/>
    </location>
</feature>
<feature type="transmembrane region" description="Helical" evidence="9">
    <location>
        <begin position="71"/>
        <end position="97"/>
    </location>
</feature>
<dbReference type="PROSITE" id="PS00873">
    <property type="entry name" value="NA_ALANINE_SYMP"/>
    <property type="match status" value="1"/>
</dbReference>
<evidence type="ECO:0000256" key="8">
    <source>
        <dbReference type="ARBA" id="ARBA00023136"/>
    </source>
</evidence>
<evidence type="ECO:0000256" key="2">
    <source>
        <dbReference type="ARBA" id="ARBA00009261"/>
    </source>
</evidence>
<keyword evidence="7 9" id="KW-1133">Transmembrane helix</keyword>
<keyword evidence="9" id="KW-0997">Cell inner membrane</keyword>
<sequence length="483" mass="52385">MDSIVSGFEALLTWVVNTIDGPLWDITILLLLGTGLFFTITTGLVQLRLLPQSLREMWGGRAAEGSSLTPFQAFTTGLASRVGVGNIGGVATAIALGGPGAVFWMWITALMGMSSAFAESSLAQLYKTKDPNGMFRGGPAYYITRGLKCKPLAIAFALTLIFTFGFAFNAVQSNSIVAATRKAWEWNAEYVGIILVILTAAIISGGVKRIGQVSAKVVPTMALFYLIIAVIILGMNIERVPAILAMIIDSAFDFSAAAGGMFGTLVSKTMLMGIKRGLFSNEAGMGSAPNSAATSDAKHPASQGLIQMLGVFVDTIVVCTCTAVIILMSDNYGNETLKGVELTQVALQYHLGEFGLHFLAFILLLFCYTSIIGNYAYAETNIRYIKNKAWFVWGFRAVVLFFVYFGAVRDGGIVWAFADTVMASMAVINLIAILILSPLVWRILKDYIRQIKANQEPIFRIEEHQDLIHKGVDPLVWKSQKSE</sequence>
<keyword evidence="6 9" id="KW-0769">Symport</keyword>
<name>C5S0R1_9PAST</name>
<evidence type="ECO:0000313" key="10">
    <source>
        <dbReference type="EMBL" id="EER47494.1"/>
    </source>
</evidence>
<dbReference type="GO" id="GO:0005886">
    <property type="term" value="C:plasma membrane"/>
    <property type="evidence" value="ECO:0007669"/>
    <property type="project" value="UniProtKB-SubCell"/>
</dbReference>
<dbReference type="PRINTS" id="PR00175">
    <property type="entry name" value="NAALASMPORT"/>
</dbReference>
<gene>
    <name evidence="10" type="ORF">AM305_07433</name>
</gene>
<dbReference type="eggNOG" id="COG1115">
    <property type="taxonomic scope" value="Bacteria"/>
</dbReference>
<protein>
    <submittedName>
        <fullName evidence="10">Putative transporter</fullName>
    </submittedName>
</protein>
<feature type="transmembrane region" description="Helical" evidence="9">
    <location>
        <begin position="190"/>
        <end position="210"/>
    </location>
</feature>
<dbReference type="OrthoDB" id="9806926at2"/>
<dbReference type="InterPro" id="IPR001463">
    <property type="entry name" value="Na/Ala_symport"/>
</dbReference>
<keyword evidence="4" id="KW-1003">Cell membrane</keyword>
<proteinExistence type="inferred from homology"/>
<dbReference type="Pfam" id="PF01235">
    <property type="entry name" value="Na_Ala_symp"/>
    <property type="match status" value="1"/>
</dbReference>
<dbReference type="NCBIfam" id="TIGR00835">
    <property type="entry name" value="agcS"/>
    <property type="match status" value="1"/>
</dbReference>
<feature type="transmembrane region" description="Helical" evidence="9">
    <location>
        <begin position="152"/>
        <end position="170"/>
    </location>
</feature>
<dbReference type="EMBL" id="ACQL01000069">
    <property type="protein sequence ID" value="EER47494.1"/>
    <property type="molecule type" value="Genomic_DNA"/>
</dbReference>
<comment type="similarity">
    <text evidence="2 9">Belongs to the alanine or glycine:cation symporter (AGCS) (TC 2.A.25) family.</text>
</comment>
<evidence type="ECO:0000256" key="5">
    <source>
        <dbReference type="ARBA" id="ARBA00022692"/>
    </source>
</evidence>
<reference evidence="10 11" key="1">
    <citation type="journal article" date="2010" name="Vet. Microbiol.">
        <title>Production of haemolysins by strains of the Actinobacillus minor/porcitonsillarum complex.</title>
        <authorList>
            <person name="Arya G."/>
            <person name="Niven D.F."/>
        </authorList>
    </citation>
    <scope>NUCLEOTIDE SEQUENCE [LARGE SCALE GENOMIC DNA]</scope>
    <source>
        <strain evidence="10 11">NM305</strain>
    </source>
</reference>
<feature type="transmembrane region" description="Helical" evidence="9">
    <location>
        <begin position="217"/>
        <end position="237"/>
    </location>
</feature>
<dbReference type="FunFam" id="1.20.1740.10:FF:000004">
    <property type="entry name" value="Sodium:alanine symporter family protein"/>
    <property type="match status" value="1"/>
</dbReference>
<evidence type="ECO:0000256" key="4">
    <source>
        <dbReference type="ARBA" id="ARBA00022475"/>
    </source>
</evidence>
<feature type="transmembrane region" description="Helical" evidence="9">
    <location>
        <begin position="389"/>
        <end position="407"/>
    </location>
</feature>
<dbReference type="RefSeq" id="WP_005823286.1">
    <property type="nucleotide sequence ID" value="NZ_ACQL01000069.1"/>
</dbReference>